<keyword evidence="3" id="KW-1185">Reference proteome</keyword>
<comment type="caution">
    <text evidence="2">The sequence shown here is derived from an EMBL/GenBank/DDBJ whole genome shotgun (WGS) entry which is preliminary data.</text>
</comment>
<feature type="signal peptide" evidence="1">
    <location>
        <begin position="1"/>
        <end position="29"/>
    </location>
</feature>
<accession>A0A9W8JZS8</accession>
<evidence type="ECO:0000256" key="1">
    <source>
        <dbReference type="SAM" id="SignalP"/>
    </source>
</evidence>
<sequence length="259" mass="30047">MEGKRAQRVCIRILLKLLIELLLDIFDMGDPRPGYATWKQCIKPLEAQEDKHERRYPPECERPPSPLHYPHWLKPVKDRGYCDDEDIASRAVINILRPHLHRCRNIEFNTVLGTSLPSPSRDLSALLPTIESLILKDKFDNEHPYEILCGEDRGPIQEPAEQIVPYLLKALTLMVPHHIFWGRENVVLDDIDVLYWQVGTLKKRFCIQGVATLTLTKPEDETVFNLLNYVYFSDASVLAITRCHIPDDARRFGYVEQLH</sequence>
<dbReference type="Proteomes" id="UP001148786">
    <property type="component" value="Unassembled WGS sequence"/>
</dbReference>
<keyword evidence="1" id="KW-0732">Signal</keyword>
<feature type="chain" id="PRO_5040754355" evidence="1">
    <location>
        <begin position="30"/>
        <end position="259"/>
    </location>
</feature>
<evidence type="ECO:0000313" key="2">
    <source>
        <dbReference type="EMBL" id="KAJ3508239.1"/>
    </source>
</evidence>
<name>A0A9W8JZS8_9AGAR</name>
<gene>
    <name evidence="2" type="ORF">NLJ89_g5864</name>
</gene>
<dbReference type="AlphaFoldDB" id="A0A9W8JZS8"/>
<reference evidence="2" key="1">
    <citation type="submission" date="2022-07" db="EMBL/GenBank/DDBJ databases">
        <title>Genome Sequence of Agrocybe chaxingu.</title>
        <authorList>
            <person name="Buettner E."/>
        </authorList>
    </citation>
    <scope>NUCLEOTIDE SEQUENCE</scope>
    <source>
        <strain evidence="2">MP-N11</strain>
    </source>
</reference>
<dbReference type="EMBL" id="JANKHO010000580">
    <property type="protein sequence ID" value="KAJ3508239.1"/>
    <property type="molecule type" value="Genomic_DNA"/>
</dbReference>
<proteinExistence type="predicted"/>
<protein>
    <submittedName>
        <fullName evidence="2">Uncharacterized protein</fullName>
    </submittedName>
</protein>
<evidence type="ECO:0000313" key="3">
    <source>
        <dbReference type="Proteomes" id="UP001148786"/>
    </source>
</evidence>
<dbReference type="OrthoDB" id="3001771at2759"/>
<organism evidence="2 3">
    <name type="scientific">Agrocybe chaxingu</name>
    <dbReference type="NCBI Taxonomy" id="84603"/>
    <lineage>
        <taxon>Eukaryota</taxon>
        <taxon>Fungi</taxon>
        <taxon>Dikarya</taxon>
        <taxon>Basidiomycota</taxon>
        <taxon>Agaricomycotina</taxon>
        <taxon>Agaricomycetes</taxon>
        <taxon>Agaricomycetidae</taxon>
        <taxon>Agaricales</taxon>
        <taxon>Agaricineae</taxon>
        <taxon>Strophariaceae</taxon>
        <taxon>Agrocybe</taxon>
    </lineage>
</organism>